<sequence length="245" mass="27429">MPDETKPFFVTLPDRAALRVAGDDAFSFLQNLISNDMALLDRQPCLYACLLTPQGKFLFDFFISRDGGGFLLDCEGGARAQALLQKLTLYRLRSKVELRLDDPRPVYVIIGGTLPPDPRHPALGHRTFLKPVAMEERPFTEWDRLRITCGVPDGSRDMVPEKSTLIESRIDVFHGISFTKGCYIGQEITARMHHRGLAKKHLLPIKITLPAPAPGDELFDDQGRYIGEIRSVVGDDALALIKLKE</sequence>
<dbReference type="AlphaFoldDB" id="A0A7T5R456"/>
<proteinExistence type="predicted"/>
<accession>A0A7T5R456</accession>
<organism evidence="3 4">
    <name type="scientific">Micavibrio aeruginosavorus</name>
    <dbReference type="NCBI Taxonomy" id="349221"/>
    <lineage>
        <taxon>Bacteria</taxon>
        <taxon>Pseudomonadati</taxon>
        <taxon>Bdellovibrionota</taxon>
        <taxon>Bdellovibrionia</taxon>
        <taxon>Bdellovibrionales</taxon>
        <taxon>Pseudobdellovibrionaceae</taxon>
        <taxon>Micavibrio</taxon>
    </lineage>
</organism>
<dbReference type="EMBL" id="CP066681">
    <property type="protein sequence ID" value="QQG37121.1"/>
    <property type="molecule type" value="Genomic_DNA"/>
</dbReference>
<dbReference type="Gene3D" id="3.30.1360.120">
    <property type="entry name" value="Probable tRNA modification gtpase trme, domain 1"/>
    <property type="match status" value="2"/>
</dbReference>
<dbReference type="InterPro" id="IPR045179">
    <property type="entry name" value="YgfZ/GcvT"/>
</dbReference>
<dbReference type="PANTHER" id="PTHR22602:SF0">
    <property type="entry name" value="TRANSFERASE CAF17, MITOCHONDRIAL-RELATED"/>
    <property type="match status" value="1"/>
</dbReference>
<gene>
    <name evidence="3" type="ORF">HYS17_04990</name>
</gene>
<evidence type="ECO:0000313" key="4">
    <source>
        <dbReference type="Proteomes" id="UP000595362"/>
    </source>
</evidence>
<protein>
    <submittedName>
        <fullName evidence="3">Folate-binding protein YgfZ</fullName>
    </submittedName>
</protein>
<dbReference type="SUPFAM" id="SSF103025">
    <property type="entry name" value="Folate-binding domain"/>
    <property type="match status" value="1"/>
</dbReference>
<dbReference type="NCBIfam" id="TIGR03317">
    <property type="entry name" value="ygfZ_signature"/>
    <property type="match status" value="1"/>
</dbReference>
<dbReference type="PIRSF" id="PIRSF006487">
    <property type="entry name" value="GcvT"/>
    <property type="match status" value="1"/>
</dbReference>
<evidence type="ECO:0000313" key="3">
    <source>
        <dbReference type="EMBL" id="QQG37121.1"/>
    </source>
</evidence>
<dbReference type="Pfam" id="PF25455">
    <property type="entry name" value="Beta-barrel_CAF17_C"/>
    <property type="match status" value="1"/>
</dbReference>
<feature type="domain" description="CAF17 C-terminal" evidence="2">
    <location>
        <begin position="199"/>
        <end position="244"/>
    </location>
</feature>
<evidence type="ECO:0000256" key="1">
    <source>
        <dbReference type="ARBA" id="ARBA00022946"/>
    </source>
</evidence>
<keyword evidence="1" id="KW-0809">Transit peptide</keyword>
<evidence type="ECO:0000259" key="2">
    <source>
        <dbReference type="Pfam" id="PF25455"/>
    </source>
</evidence>
<dbReference type="Proteomes" id="UP000595362">
    <property type="component" value="Chromosome"/>
</dbReference>
<dbReference type="InterPro" id="IPR057460">
    <property type="entry name" value="CAF17_C"/>
</dbReference>
<reference evidence="3 4" key="1">
    <citation type="submission" date="2020-07" db="EMBL/GenBank/DDBJ databases">
        <title>Huge and variable diversity of episymbiotic CPR bacteria and DPANN archaea in groundwater ecosystems.</title>
        <authorList>
            <person name="He C.Y."/>
            <person name="Keren R."/>
            <person name="Whittaker M."/>
            <person name="Farag I.F."/>
            <person name="Doudna J."/>
            <person name="Cate J.H.D."/>
            <person name="Banfield J.F."/>
        </authorList>
    </citation>
    <scope>NUCLEOTIDE SEQUENCE [LARGE SCALE GENOMIC DNA]</scope>
    <source>
        <strain evidence="3">NC_groundwater_70_Ag_B-0.1um_54_66</strain>
    </source>
</reference>
<dbReference type="InterPro" id="IPR027266">
    <property type="entry name" value="TrmE/GcvT-like"/>
</dbReference>
<dbReference type="InterPro" id="IPR017703">
    <property type="entry name" value="YgfZ/GCV_T_CS"/>
</dbReference>
<dbReference type="PANTHER" id="PTHR22602">
    <property type="entry name" value="TRANSFERASE CAF17, MITOCHONDRIAL-RELATED"/>
    <property type="match status" value="1"/>
</dbReference>
<dbReference type="GO" id="GO:0016226">
    <property type="term" value="P:iron-sulfur cluster assembly"/>
    <property type="evidence" value="ECO:0007669"/>
    <property type="project" value="TreeGrafter"/>
</dbReference>
<name>A0A7T5R456_9BACT</name>